<dbReference type="PANTHER" id="PTHR21503:SF8">
    <property type="entry name" value="F-BOX ASSOCIATED DOMAIN-CONTAINING PROTEIN-RELATED"/>
    <property type="match status" value="1"/>
</dbReference>
<dbReference type="PANTHER" id="PTHR21503">
    <property type="entry name" value="F-BOX-CONTAINING HYPOTHETICAL PROTEIN C.ELEGANS"/>
    <property type="match status" value="1"/>
</dbReference>
<dbReference type="HOGENOM" id="CLU_052088_1_0_1"/>
<protein>
    <recommendedName>
        <fullName evidence="3">F-box associated domain-containing protein</fullName>
    </recommendedName>
</protein>
<keyword evidence="2" id="KW-1185">Reference proteome</keyword>
<evidence type="ECO:0008006" key="3">
    <source>
        <dbReference type="Google" id="ProtNLM"/>
    </source>
</evidence>
<organism evidence="2">
    <name type="scientific">Caenorhabditis brenneri</name>
    <name type="common">Nematode worm</name>
    <dbReference type="NCBI Taxonomy" id="135651"/>
    <lineage>
        <taxon>Eukaryota</taxon>
        <taxon>Metazoa</taxon>
        <taxon>Ecdysozoa</taxon>
        <taxon>Nematoda</taxon>
        <taxon>Chromadorea</taxon>
        <taxon>Rhabditida</taxon>
        <taxon>Rhabditina</taxon>
        <taxon>Rhabditomorpha</taxon>
        <taxon>Rhabditoidea</taxon>
        <taxon>Rhabditidae</taxon>
        <taxon>Peloderinae</taxon>
        <taxon>Caenorhabditis</taxon>
    </lineage>
</organism>
<dbReference type="Proteomes" id="UP000008068">
    <property type="component" value="Unassembled WGS sequence"/>
</dbReference>
<proteinExistence type="predicted"/>
<accession>G0NHH8</accession>
<dbReference type="eggNOG" id="ENOG502TK5R">
    <property type="taxonomic scope" value="Eukaryota"/>
</dbReference>
<name>G0NHH8_CAEBE</name>
<dbReference type="OrthoDB" id="5906958at2759"/>
<reference evidence="2" key="1">
    <citation type="submission" date="2011-07" db="EMBL/GenBank/DDBJ databases">
        <authorList>
            <consortium name="Caenorhabditis brenneri Sequencing and Analysis Consortium"/>
            <person name="Wilson R.K."/>
        </authorList>
    </citation>
    <scope>NUCLEOTIDE SEQUENCE [LARGE SCALE GENOMIC DNA]</scope>
    <source>
        <strain evidence="2">PB2801</strain>
    </source>
</reference>
<sequence>MILYLDGEGICLELKPVDEQLESNRFDEKLLEDINYFTSLFRCSVDYLKIDGDYLSEDDIDFGFNKLKKLFITGKKEITNDKLTYLLEHFEVTETISINIPISNTFNCAPKLLKAKEIWFECGMSAGWVTGRFLSFLSHYDSVHQLMFNLPQFTIKDAVSVIVAWFRGRAPSLKSMIIRFKLPVQPRDLENKYFKPMPFDAERRPAVLVTTEGYSYDLSDALDIVRSDGELATIYIEDHDFWFHVWSEDERRRLPLK</sequence>
<evidence type="ECO:0000313" key="2">
    <source>
        <dbReference type="Proteomes" id="UP000008068"/>
    </source>
</evidence>
<evidence type="ECO:0000313" key="1">
    <source>
        <dbReference type="EMBL" id="EGT60479.1"/>
    </source>
</evidence>
<dbReference type="AlphaFoldDB" id="G0NHH8"/>
<dbReference type="InParanoid" id="G0NHH8"/>
<gene>
    <name evidence="1" type="ORF">CAEBREN_05027</name>
</gene>
<dbReference type="EMBL" id="GL379885">
    <property type="protein sequence ID" value="EGT60479.1"/>
    <property type="molecule type" value="Genomic_DNA"/>
</dbReference>